<accession>A0A8S5QQ91</accession>
<sequence>MDNSRFFLSYLNENEYNLSQSQVNDLNSHPILNGEISDIIDVVAPINPITGNRENDVSMLLSQNISSIEKQAILSRMSQIPPSQRHDLSDAELLDMLPSRYNSTFVDADAVRQYFKDNILSSDSVQTVETSASSESNQNE</sequence>
<dbReference type="EMBL" id="BK015704">
    <property type="protein sequence ID" value="DAE20969.1"/>
    <property type="molecule type" value="Genomic_DNA"/>
</dbReference>
<protein>
    <submittedName>
        <fullName evidence="1">Uncharacterized protein</fullName>
    </submittedName>
</protein>
<proteinExistence type="predicted"/>
<reference evidence="1" key="1">
    <citation type="journal article" date="2021" name="Proc. Natl. Acad. Sci. U.S.A.">
        <title>A Catalog of Tens of Thousands of Viruses from Human Metagenomes Reveals Hidden Associations with Chronic Diseases.</title>
        <authorList>
            <person name="Tisza M.J."/>
            <person name="Buck C.B."/>
        </authorList>
    </citation>
    <scope>NUCLEOTIDE SEQUENCE</scope>
    <source>
        <strain evidence="1">Ct46D1</strain>
    </source>
</reference>
<name>A0A8S5QQ91_9VIRU</name>
<evidence type="ECO:0000313" key="1">
    <source>
        <dbReference type="EMBL" id="DAE20969.1"/>
    </source>
</evidence>
<organism evidence="1">
    <name type="scientific">Microviridae sp. ct46D1</name>
    <dbReference type="NCBI Taxonomy" id="2826725"/>
    <lineage>
        <taxon>Viruses</taxon>
        <taxon>Monodnaviria</taxon>
        <taxon>Sangervirae</taxon>
        <taxon>Phixviricota</taxon>
        <taxon>Malgrandaviricetes</taxon>
        <taxon>Petitvirales</taxon>
        <taxon>Microviridae</taxon>
    </lineage>
</organism>